<reference evidence="11 12" key="1">
    <citation type="submission" date="2024-06" db="EMBL/GenBank/DDBJ databases">
        <title>Genomic Encyclopedia of Type Strains, Phase V (KMG-V): Genome sequencing to study the core and pangenomes of soil and plant-associated prokaryotes.</title>
        <authorList>
            <person name="Whitman W."/>
        </authorList>
    </citation>
    <scope>NUCLEOTIDE SEQUENCE [LARGE SCALE GENOMIC DNA]</scope>
    <source>
        <strain evidence="11 12">NE40</strain>
    </source>
</reference>
<feature type="domain" description="Arginosuccinate synthase-like N-terminal" evidence="9">
    <location>
        <begin position="6"/>
        <end position="167"/>
    </location>
</feature>
<proteinExistence type="inferred from homology"/>
<feature type="binding site" evidence="8">
    <location>
        <position position="124"/>
    </location>
    <ligand>
        <name>L-citrulline</name>
        <dbReference type="ChEBI" id="CHEBI:57743"/>
    </ligand>
</feature>
<feature type="binding site" evidence="8">
    <location>
        <position position="125"/>
    </location>
    <ligand>
        <name>L-aspartate</name>
        <dbReference type="ChEBI" id="CHEBI:29991"/>
    </ligand>
</feature>
<evidence type="ECO:0000256" key="3">
    <source>
        <dbReference type="ARBA" id="ARBA00022571"/>
    </source>
</evidence>
<dbReference type="InterPro" id="IPR001518">
    <property type="entry name" value="Arginosuc_synth"/>
</dbReference>
<feature type="binding site" evidence="8">
    <location>
        <position position="128"/>
    </location>
    <ligand>
        <name>L-citrulline</name>
        <dbReference type="ChEBI" id="CHEBI:57743"/>
    </ligand>
</feature>
<evidence type="ECO:0000256" key="4">
    <source>
        <dbReference type="ARBA" id="ARBA00022598"/>
    </source>
</evidence>
<dbReference type="Proteomes" id="UP001549366">
    <property type="component" value="Unassembled WGS sequence"/>
</dbReference>
<dbReference type="CDD" id="cd01999">
    <property type="entry name" value="ASS"/>
    <property type="match status" value="1"/>
</dbReference>
<accession>A0ABV2SLJ8</accession>
<protein>
    <recommendedName>
        <fullName evidence="2 8">Argininosuccinate synthase</fullName>
        <ecNumber evidence="2 8">6.3.4.5</ecNumber>
    </recommendedName>
    <alternativeName>
        <fullName evidence="8">Citrulline--aspartate ligase</fullName>
    </alternativeName>
</protein>
<dbReference type="PANTHER" id="PTHR11587:SF2">
    <property type="entry name" value="ARGININOSUCCINATE SYNTHASE"/>
    <property type="match status" value="1"/>
</dbReference>
<dbReference type="NCBIfam" id="NF001770">
    <property type="entry name" value="PRK00509.1"/>
    <property type="match status" value="1"/>
</dbReference>
<keyword evidence="3 8" id="KW-0055">Arginine biosynthesis</keyword>
<comment type="caution">
    <text evidence="11">The sequence shown here is derived from an EMBL/GenBank/DDBJ whole genome shotgun (WGS) entry which is preliminary data.</text>
</comment>
<dbReference type="GO" id="GO:0004055">
    <property type="term" value="F:argininosuccinate synthase activity"/>
    <property type="evidence" value="ECO:0007669"/>
    <property type="project" value="UniProtKB-EC"/>
</dbReference>
<dbReference type="InterPro" id="IPR018223">
    <property type="entry name" value="Arginosuc_synth_CS"/>
</dbReference>
<dbReference type="EC" id="6.3.4.5" evidence="2 8"/>
<gene>
    <name evidence="8" type="primary">argG</name>
    <name evidence="11" type="ORF">V5J35_003823</name>
</gene>
<dbReference type="NCBIfam" id="TIGR00032">
    <property type="entry name" value="argG"/>
    <property type="match status" value="1"/>
</dbReference>
<evidence type="ECO:0000259" key="9">
    <source>
        <dbReference type="Pfam" id="PF00764"/>
    </source>
</evidence>
<evidence type="ECO:0000256" key="6">
    <source>
        <dbReference type="ARBA" id="ARBA00022741"/>
    </source>
</evidence>
<feature type="binding site" evidence="8">
    <location>
        <begin position="10"/>
        <end position="18"/>
    </location>
    <ligand>
        <name>ATP</name>
        <dbReference type="ChEBI" id="CHEBI:30616"/>
    </ligand>
</feature>
<dbReference type="InterPro" id="IPR024074">
    <property type="entry name" value="AS_cat/multimer_dom_body"/>
</dbReference>
<dbReference type="EMBL" id="JBEWTB010000002">
    <property type="protein sequence ID" value="MET4758631.1"/>
    <property type="molecule type" value="Genomic_DNA"/>
</dbReference>
<feature type="binding site" evidence="8">
    <location>
        <position position="275"/>
    </location>
    <ligand>
        <name>L-citrulline</name>
        <dbReference type="ChEBI" id="CHEBI:57743"/>
    </ligand>
</feature>
<feature type="binding site" evidence="8">
    <location>
        <position position="187"/>
    </location>
    <ligand>
        <name>L-citrulline</name>
        <dbReference type="ChEBI" id="CHEBI:57743"/>
    </ligand>
</feature>
<evidence type="ECO:0000313" key="12">
    <source>
        <dbReference type="Proteomes" id="UP001549366"/>
    </source>
</evidence>
<feature type="binding site" evidence="8">
    <location>
        <position position="120"/>
    </location>
    <ligand>
        <name>L-aspartate</name>
        <dbReference type="ChEBI" id="CHEBI:29991"/>
    </ligand>
</feature>
<dbReference type="Gene3D" id="3.90.1260.10">
    <property type="entry name" value="Argininosuccinate synthetase, chain A, domain 2"/>
    <property type="match status" value="1"/>
</dbReference>
<evidence type="ECO:0000256" key="7">
    <source>
        <dbReference type="ARBA" id="ARBA00022840"/>
    </source>
</evidence>
<keyword evidence="6 8" id="KW-0547">Nucleotide-binding</keyword>
<dbReference type="InterPro" id="IPR023434">
    <property type="entry name" value="Arginosuc_synth_type_1_subfam"/>
</dbReference>
<feature type="binding site" evidence="8">
    <location>
        <position position="124"/>
    </location>
    <ligand>
        <name>L-aspartate</name>
        <dbReference type="ChEBI" id="CHEBI:29991"/>
    </ligand>
</feature>
<feature type="binding site" evidence="8">
    <location>
        <position position="263"/>
    </location>
    <ligand>
        <name>L-citrulline</name>
        <dbReference type="ChEBI" id="CHEBI:57743"/>
    </ligand>
</feature>
<dbReference type="Pfam" id="PF00764">
    <property type="entry name" value="Arginosuc_synth"/>
    <property type="match status" value="1"/>
</dbReference>
<dbReference type="SUPFAM" id="SSF69864">
    <property type="entry name" value="Argininosuccinate synthetase, C-terminal domain"/>
    <property type="match status" value="1"/>
</dbReference>
<keyword evidence="5 8" id="KW-0028">Amino-acid biosynthesis</keyword>
<evidence type="ECO:0000259" key="10">
    <source>
        <dbReference type="Pfam" id="PF20979"/>
    </source>
</evidence>
<feature type="binding site" evidence="8">
    <location>
        <position position="178"/>
    </location>
    <ligand>
        <name>L-citrulline</name>
        <dbReference type="ChEBI" id="CHEBI:57743"/>
    </ligand>
</feature>
<dbReference type="PROSITE" id="PS00564">
    <property type="entry name" value="ARGININOSUCCIN_SYN_1"/>
    <property type="match status" value="1"/>
</dbReference>
<dbReference type="InterPro" id="IPR014729">
    <property type="entry name" value="Rossmann-like_a/b/a_fold"/>
</dbReference>
<dbReference type="HAMAP" id="MF_00005">
    <property type="entry name" value="Arg_succ_synth_type1"/>
    <property type="match status" value="1"/>
</dbReference>
<keyword evidence="8" id="KW-0963">Cytoplasm</keyword>
<keyword evidence="7 8" id="KW-0067">ATP-binding</keyword>
<name>A0ABV2SLJ8_9GAMM</name>
<dbReference type="SUPFAM" id="SSF52402">
    <property type="entry name" value="Adenine nucleotide alpha hydrolases-like"/>
    <property type="match status" value="1"/>
</dbReference>
<evidence type="ECO:0000313" key="11">
    <source>
        <dbReference type="EMBL" id="MET4758631.1"/>
    </source>
</evidence>
<evidence type="ECO:0000256" key="2">
    <source>
        <dbReference type="ARBA" id="ARBA00012286"/>
    </source>
</evidence>
<evidence type="ECO:0000256" key="5">
    <source>
        <dbReference type="ARBA" id="ARBA00022605"/>
    </source>
</evidence>
<comment type="pathway">
    <text evidence="1 8">Amino-acid biosynthesis; L-arginine biosynthesis; L-arginine from L-ornithine and carbamoyl phosphate: step 2/3.</text>
</comment>
<feature type="binding site" evidence="8">
    <location>
        <position position="37"/>
    </location>
    <ligand>
        <name>ATP</name>
        <dbReference type="ChEBI" id="CHEBI:30616"/>
    </ligand>
</feature>
<dbReference type="InterPro" id="IPR048268">
    <property type="entry name" value="Arginosuc_syn_C"/>
</dbReference>
<sequence length="404" mass="45263">MKAIKKVVLAYSGGLDTSVIAKWLEDTYECEVVTFTADLGQGEEVEPARAKAEALGIKEIYIEDLREEFVRDFVFPMFRANTVYEGEYLLGTSIARPLISKRLIEIANETGADAISHGATGKGNDQVRFELGAYALKPGVQVIAPWREWDLNSREKLLSYCDQHGIEVERKKGKSPYSMDANLLHISYEGGILENPWAEAEEDMWRWTVSPEQAPDEATYLDLTYEKGDIVAINGETMSPATVLEYLNKVGGANGVGRLDIVENRYVGMKSRGCYETPGGSIMLKAHRAIESITLDREVAHLKDELMPRYAKLIYNGYWWSPEREMLQKMIDESQQHVNGIVRVKLYKGNIIVVGRQSDDTLFDEAVATFEEDAGAYNQGDAEGFIKLNALRLRIAADKGRDLG</sequence>
<comment type="catalytic activity">
    <reaction evidence="8">
        <text>L-citrulline + L-aspartate + ATP = 2-(N(omega)-L-arginino)succinate + AMP + diphosphate + H(+)</text>
        <dbReference type="Rhea" id="RHEA:10932"/>
        <dbReference type="ChEBI" id="CHEBI:15378"/>
        <dbReference type="ChEBI" id="CHEBI:29991"/>
        <dbReference type="ChEBI" id="CHEBI:30616"/>
        <dbReference type="ChEBI" id="CHEBI:33019"/>
        <dbReference type="ChEBI" id="CHEBI:57472"/>
        <dbReference type="ChEBI" id="CHEBI:57743"/>
        <dbReference type="ChEBI" id="CHEBI:456215"/>
        <dbReference type="EC" id="6.3.4.5"/>
    </reaction>
</comment>
<organism evidence="11 12">
    <name type="scientific">Endozoicomonas lisbonensis</name>
    <dbReference type="NCBI Taxonomy" id="3120522"/>
    <lineage>
        <taxon>Bacteria</taxon>
        <taxon>Pseudomonadati</taxon>
        <taxon>Pseudomonadota</taxon>
        <taxon>Gammaproteobacteria</taxon>
        <taxon>Oceanospirillales</taxon>
        <taxon>Endozoicomonadaceae</taxon>
        <taxon>Endozoicomonas</taxon>
    </lineage>
</organism>
<dbReference type="Pfam" id="PF20979">
    <property type="entry name" value="Arginosuc_syn_C"/>
    <property type="match status" value="1"/>
</dbReference>
<evidence type="ECO:0000256" key="1">
    <source>
        <dbReference type="ARBA" id="ARBA00004967"/>
    </source>
</evidence>
<feature type="binding site" evidence="8">
    <location>
        <position position="118"/>
    </location>
    <ligand>
        <name>ATP</name>
        <dbReference type="ChEBI" id="CHEBI:30616"/>
    </ligand>
</feature>
<feature type="domain" description="Arginosuccinate synthase C-terminal" evidence="10">
    <location>
        <begin position="177"/>
        <end position="395"/>
    </location>
</feature>
<dbReference type="RefSeq" id="WP_354008695.1">
    <property type="nucleotide sequence ID" value="NZ_JBEWTA010000001.1"/>
</dbReference>
<evidence type="ECO:0000256" key="8">
    <source>
        <dbReference type="HAMAP-Rule" id="MF_00005"/>
    </source>
</evidence>
<comment type="subunit">
    <text evidence="8">Homotetramer.</text>
</comment>
<dbReference type="PANTHER" id="PTHR11587">
    <property type="entry name" value="ARGININOSUCCINATE SYNTHASE"/>
    <property type="match status" value="1"/>
</dbReference>
<feature type="binding site" evidence="8">
    <location>
        <position position="88"/>
    </location>
    <ligand>
        <name>L-citrulline</name>
        <dbReference type="ChEBI" id="CHEBI:57743"/>
    </ligand>
</feature>
<comment type="similarity">
    <text evidence="8">Belongs to the argininosuccinate synthase family. Type 1 subfamily.</text>
</comment>
<dbReference type="PROSITE" id="PS00565">
    <property type="entry name" value="ARGININOSUCCIN_SYN_2"/>
    <property type="match status" value="1"/>
</dbReference>
<dbReference type="Gene3D" id="3.40.50.620">
    <property type="entry name" value="HUPs"/>
    <property type="match status" value="1"/>
</dbReference>
<dbReference type="InterPro" id="IPR048267">
    <property type="entry name" value="Arginosuc_syn_N"/>
</dbReference>
<comment type="subcellular location">
    <subcellularLocation>
        <location evidence="8">Cytoplasm</location>
    </subcellularLocation>
</comment>
<dbReference type="Gene3D" id="1.20.5.470">
    <property type="entry name" value="Single helix bin"/>
    <property type="match status" value="1"/>
</dbReference>
<keyword evidence="4 8" id="KW-0436">Ligase</keyword>
<keyword evidence="12" id="KW-1185">Reference proteome</keyword>
<feature type="binding site" evidence="8">
    <location>
        <position position="93"/>
    </location>
    <ligand>
        <name>L-citrulline</name>
        <dbReference type="ChEBI" id="CHEBI:57743"/>
    </ligand>
</feature>